<evidence type="ECO:0000256" key="1">
    <source>
        <dbReference type="SAM" id="Phobius"/>
    </source>
</evidence>
<proteinExistence type="predicted"/>
<keyword evidence="1" id="KW-0472">Membrane</keyword>
<evidence type="ECO:0000313" key="3">
    <source>
        <dbReference type="Proteomes" id="UP000653493"/>
    </source>
</evidence>
<dbReference type="AlphaFoldDB" id="A0A918GS16"/>
<sequence>MTRDLVRPVARTVPWRALGAAGGVGLLLAAAVRWADGPPPSTALLALRCAALTGGLGLASLLDDPARHTTAAVPVPRPVRQALRAALVAPPVALWWAAVLLLVPADLRPPAADVTLEAAAVSLLACAGAAVALRLTEGTRPGRAVAGALLAAALTGPLLLPDRWTLLVQPADPRWAASHDRWAGLAVATAVVWALSAREPLRRGRP</sequence>
<name>A0A918GS16_STRGD</name>
<keyword evidence="1" id="KW-0812">Transmembrane</keyword>
<accession>A0A918GS16</accession>
<feature type="transmembrane region" description="Helical" evidence="1">
    <location>
        <begin position="45"/>
        <end position="62"/>
    </location>
</feature>
<reference evidence="2" key="1">
    <citation type="journal article" date="2014" name="Int. J. Syst. Evol. Microbiol.">
        <title>Complete genome sequence of Corynebacterium casei LMG S-19264T (=DSM 44701T), isolated from a smear-ripened cheese.</title>
        <authorList>
            <consortium name="US DOE Joint Genome Institute (JGI-PGF)"/>
            <person name="Walter F."/>
            <person name="Albersmeier A."/>
            <person name="Kalinowski J."/>
            <person name="Ruckert C."/>
        </authorList>
    </citation>
    <scope>NUCLEOTIDE SEQUENCE</scope>
    <source>
        <strain evidence="2">JCM 4234</strain>
    </source>
</reference>
<protein>
    <submittedName>
        <fullName evidence="2">ABC transporter</fullName>
    </submittedName>
</protein>
<feature type="transmembrane region" description="Helical" evidence="1">
    <location>
        <begin position="181"/>
        <end position="197"/>
    </location>
</feature>
<feature type="transmembrane region" description="Helical" evidence="1">
    <location>
        <begin position="114"/>
        <end position="132"/>
    </location>
</feature>
<dbReference type="Proteomes" id="UP000653493">
    <property type="component" value="Unassembled WGS sequence"/>
</dbReference>
<keyword evidence="3" id="KW-1185">Reference proteome</keyword>
<evidence type="ECO:0000313" key="2">
    <source>
        <dbReference type="EMBL" id="GGS58276.1"/>
    </source>
</evidence>
<feature type="transmembrane region" description="Helical" evidence="1">
    <location>
        <begin position="144"/>
        <end position="161"/>
    </location>
</feature>
<keyword evidence="1" id="KW-1133">Transmembrane helix</keyword>
<dbReference type="EMBL" id="BMSL01000022">
    <property type="protein sequence ID" value="GGS58276.1"/>
    <property type="molecule type" value="Genomic_DNA"/>
</dbReference>
<gene>
    <name evidence="2" type="ORF">GCM10010238_54410</name>
</gene>
<organism evidence="2 3">
    <name type="scientific">Streptomyces griseoviridis</name>
    <dbReference type="NCBI Taxonomy" id="45398"/>
    <lineage>
        <taxon>Bacteria</taxon>
        <taxon>Bacillati</taxon>
        <taxon>Actinomycetota</taxon>
        <taxon>Actinomycetes</taxon>
        <taxon>Kitasatosporales</taxon>
        <taxon>Streptomycetaceae</taxon>
        <taxon>Streptomyces</taxon>
    </lineage>
</organism>
<reference evidence="2" key="2">
    <citation type="submission" date="2020-09" db="EMBL/GenBank/DDBJ databases">
        <authorList>
            <person name="Sun Q."/>
            <person name="Ohkuma M."/>
        </authorList>
    </citation>
    <scope>NUCLEOTIDE SEQUENCE</scope>
    <source>
        <strain evidence="2">JCM 4234</strain>
    </source>
</reference>
<comment type="caution">
    <text evidence="2">The sequence shown here is derived from an EMBL/GenBank/DDBJ whole genome shotgun (WGS) entry which is preliminary data.</text>
</comment>
<feature type="transmembrane region" description="Helical" evidence="1">
    <location>
        <begin position="82"/>
        <end position="102"/>
    </location>
</feature>